<evidence type="ECO:0000256" key="8">
    <source>
        <dbReference type="ARBA" id="ARBA00023012"/>
    </source>
</evidence>
<sequence length="540" mass="61373">MKEKQNSNKTSLIETIRNRIDHRLLDEHSNLENITDEKIAVLVGELQIAQLELEMQSDELLASSQLLESERAKFEGFFELAPVGYFILDRLGIIEESNRVGANLLAINQFDSIGKRFQSFVSPEDWENFYSFLHKMQLNDGKQTKEIRIALSNGGGFYTRMEGIAVTNAFTNTPQYYITVIDISESRQAQQKLLETTQRLKLTLSSSGTGTWTIDLSTNKVFIDEYCYSLFEINLWEYDGTVKGLIALIHPEDRQKVKQELITAASNFKNLILEFRVITKDGRVKVMAAQGHQVANSANDKYYAGILRDITERERIAKKKQTQFEERQKLILSTAFNAQEKERHKISASLHDSVCQLLYGVRLNLQRIQIAADFKEELKNVNQLLDQAIAETRSLSYDLTPSVLRDFGFTAGVKEIAQKFSSVNFKIRTKLKNSVDDIEPNLQLFVFRIMQELINNCIKHACATEVVIEVTTAGDFITLVVADNGKGFNQSFEQSLKKGSGLRGIKNRVFLLNGTMEVNTDRGGTEIRVQFNKEMIIADS</sequence>
<dbReference type="InterPro" id="IPR005467">
    <property type="entry name" value="His_kinase_dom"/>
</dbReference>
<keyword evidence="3" id="KW-0597">Phosphoprotein</keyword>
<dbReference type="GO" id="GO:0016020">
    <property type="term" value="C:membrane"/>
    <property type="evidence" value="ECO:0007669"/>
    <property type="project" value="InterPro"/>
</dbReference>
<dbReference type="InterPro" id="IPR000014">
    <property type="entry name" value="PAS"/>
</dbReference>
<dbReference type="CDD" id="cd16917">
    <property type="entry name" value="HATPase_UhpB-NarQ-NarX-like"/>
    <property type="match status" value="1"/>
</dbReference>
<evidence type="ECO:0000259" key="10">
    <source>
        <dbReference type="PROSITE" id="PS50112"/>
    </source>
</evidence>
<dbReference type="SMART" id="SM00387">
    <property type="entry name" value="HATPase_c"/>
    <property type="match status" value="1"/>
</dbReference>
<dbReference type="SUPFAM" id="SSF55874">
    <property type="entry name" value="ATPase domain of HSP90 chaperone/DNA topoisomerase II/histidine kinase"/>
    <property type="match status" value="1"/>
</dbReference>
<dbReference type="Gene3D" id="3.30.450.20">
    <property type="entry name" value="PAS domain"/>
    <property type="match status" value="2"/>
</dbReference>
<dbReference type="InterPro" id="IPR000700">
    <property type="entry name" value="PAS-assoc_C"/>
</dbReference>
<dbReference type="Pfam" id="PF07730">
    <property type="entry name" value="HisKA_3"/>
    <property type="match status" value="1"/>
</dbReference>
<dbReference type="InterPro" id="IPR003594">
    <property type="entry name" value="HATPase_dom"/>
</dbReference>
<evidence type="ECO:0000256" key="2">
    <source>
        <dbReference type="ARBA" id="ARBA00012438"/>
    </source>
</evidence>
<dbReference type="AlphaFoldDB" id="A0A1I2UYG5"/>
<dbReference type="PROSITE" id="PS50109">
    <property type="entry name" value="HIS_KIN"/>
    <property type="match status" value="1"/>
</dbReference>
<dbReference type="STRING" id="414048.SAMN04489864_102409"/>
<dbReference type="SUPFAM" id="SSF55785">
    <property type="entry name" value="PYP-like sensor domain (PAS domain)"/>
    <property type="match status" value="2"/>
</dbReference>
<dbReference type="NCBIfam" id="TIGR00229">
    <property type="entry name" value="sensory_box"/>
    <property type="match status" value="2"/>
</dbReference>
<keyword evidence="8" id="KW-0902">Two-component regulatory system</keyword>
<dbReference type="GO" id="GO:0046983">
    <property type="term" value="F:protein dimerization activity"/>
    <property type="evidence" value="ECO:0007669"/>
    <property type="project" value="InterPro"/>
</dbReference>
<evidence type="ECO:0000259" key="11">
    <source>
        <dbReference type="PROSITE" id="PS50113"/>
    </source>
</evidence>
<dbReference type="Pfam" id="PF02518">
    <property type="entry name" value="HATPase_c"/>
    <property type="match status" value="1"/>
</dbReference>
<dbReference type="PANTHER" id="PTHR24421">
    <property type="entry name" value="NITRATE/NITRITE SENSOR PROTEIN NARX-RELATED"/>
    <property type="match status" value="1"/>
</dbReference>
<dbReference type="Pfam" id="PF08447">
    <property type="entry name" value="PAS_3"/>
    <property type="match status" value="1"/>
</dbReference>
<dbReference type="InterPro" id="IPR013655">
    <property type="entry name" value="PAS_fold_3"/>
</dbReference>
<evidence type="ECO:0000256" key="3">
    <source>
        <dbReference type="ARBA" id="ARBA00022553"/>
    </source>
</evidence>
<evidence type="ECO:0000256" key="1">
    <source>
        <dbReference type="ARBA" id="ARBA00000085"/>
    </source>
</evidence>
<evidence type="ECO:0000256" key="4">
    <source>
        <dbReference type="ARBA" id="ARBA00022679"/>
    </source>
</evidence>
<dbReference type="CDD" id="cd00130">
    <property type="entry name" value="PAS"/>
    <property type="match status" value="2"/>
</dbReference>
<dbReference type="Proteomes" id="UP000199666">
    <property type="component" value="Unassembled WGS sequence"/>
</dbReference>
<reference evidence="12 13" key="1">
    <citation type="submission" date="2016-10" db="EMBL/GenBank/DDBJ databases">
        <authorList>
            <person name="de Groot N.N."/>
        </authorList>
    </citation>
    <scope>NUCLEOTIDE SEQUENCE [LARGE SCALE GENOMIC DNA]</scope>
    <source>
        <strain evidence="12 13">DSM 18684</strain>
    </source>
</reference>
<evidence type="ECO:0000256" key="6">
    <source>
        <dbReference type="ARBA" id="ARBA00022777"/>
    </source>
</evidence>
<keyword evidence="5" id="KW-0547">Nucleotide-binding</keyword>
<evidence type="ECO:0000256" key="5">
    <source>
        <dbReference type="ARBA" id="ARBA00022741"/>
    </source>
</evidence>
<dbReference type="PROSITE" id="PS50113">
    <property type="entry name" value="PAC"/>
    <property type="match status" value="2"/>
</dbReference>
<dbReference type="OrthoDB" id="5401121at2"/>
<comment type="catalytic activity">
    <reaction evidence="1">
        <text>ATP + protein L-histidine = ADP + protein N-phospho-L-histidine.</text>
        <dbReference type="EC" id="2.7.13.3"/>
    </reaction>
</comment>
<dbReference type="EC" id="2.7.13.3" evidence="2"/>
<dbReference type="SMART" id="SM00086">
    <property type="entry name" value="PAC"/>
    <property type="match status" value="2"/>
</dbReference>
<accession>A0A1I2UYG5</accession>
<dbReference type="EMBL" id="FOPP01000002">
    <property type="protein sequence ID" value="SFG82062.1"/>
    <property type="molecule type" value="Genomic_DNA"/>
</dbReference>
<proteinExistence type="predicted"/>
<dbReference type="Gene3D" id="3.30.565.10">
    <property type="entry name" value="Histidine kinase-like ATPase, C-terminal domain"/>
    <property type="match status" value="1"/>
</dbReference>
<dbReference type="InterPro" id="IPR050482">
    <property type="entry name" value="Sensor_HK_TwoCompSys"/>
</dbReference>
<protein>
    <recommendedName>
        <fullName evidence="2">histidine kinase</fullName>
        <ecNumber evidence="2">2.7.13.3</ecNumber>
    </recommendedName>
</protein>
<dbReference type="RefSeq" id="WP_143095917.1">
    <property type="nucleotide sequence ID" value="NZ_FOPP01000002.1"/>
</dbReference>
<keyword evidence="4" id="KW-0808">Transferase</keyword>
<dbReference type="InterPro" id="IPR011712">
    <property type="entry name" value="Sig_transdc_His_kin_sub3_dim/P"/>
</dbReference>
<dbReference type="Gene3D" id="1.20.5.1930">
    <property type="match status" value="1"/>
</dbReference>
<feature type="domain" description="PAS" evidence="10">
    <location>
        <begin position="70"/>
        <end position="140"/>
    </location>
</feature>
<dbReference type="GO" id="GO:0000155">
    <property type="term" value="F:phosphorelay sensor kinase activity"/>
    <property type="evidence" value="ECO:0007669"/>
    <property type="project" value="InterPro"/>
</dbReference>
<keyword evidence="7" id="KW-0067">ATP-binding</keyword>
<dbReference type="InterPro" id="IPR001610">
    <property type="entry name" value="PAC"/>
</dbReference>
<keyword evidence="6" id="KW-0418">Kinase</keyword>
<feature type="domain" description="PAC" evidence="11">
    <location>
        <begin position="143"/>
        <end position="195"/>
    </location>
</feature>
<dbReference type="PROSITE" id="PS50112">
    <property type="entry name" value="PAS"/>
    <property type="match status" value="1"/>
</dbReference>
<gene>
    <name evidence="12" type="ORF">SAMN04489864_102409</name>
</gene>
<organism evidence="12 13">
    <name type="scientific">Pedobacter insulae</name>
    <dbReference type="NCBI Taxonomy" id="414048"/>
    <lineage>
        <taxon>Bacteria</taxon>
        <taxon>Pseudomonadati</taxon>
        <taxon>Bacteroidota</taxon>
        <taxon>Sphingobacteriia</taxon>
        <taxon>Sphingobacteriales</taxon>
        <taxon>Sphingobacteriaceae</taxon>
        <taxon>Pedobacter</taxon>
    </lineage>
</organism>
<dbReference type="InterPro" id="IPR036890">
    <property type="entry name" value="HATPase_C_sf"/>
</dbReference>
<feature type="domain" description="Histidine kinase" evidence="9">
    <location>
        <begin position="448"/>
        <end position="535"/>
    </location>
</feature>
<evidence type="ECO:0000313" key="12">
    <source>
        <dbReference type="EMBL" id="SFG82062.1"/>
    </source>
</evidence>
<dbReference type="Pfam" id="PF13426">
    <property type="entry name" value="PAS_9"/>
    <property type="match status" value="1"/>
</dbReference>
<evidence type="ECO:0000313" key="13">
    <source>
        <dbReference type="Proteomes" id="UP000199666"/>
    </source>
</evidence>
<evidence type="ECO:0000256" key="7">
    <source>
        <dbReference type="ARBA" id="ARBA00022840"/>
    </source>
</evidence>
<dbReference type="InterPro" id="IPR035965">
    <property type="entry name" value="PAS-like_dom_sf"/>
</dbReference>
<dbReference type="SMART" id="SM00091">
    <property type="entry name" value="PAS"/>
    <property type="match status" value="2"/>
</dbReference>
<dbReference type="GO" id="GO:0005524">
    <property type="term" value="F:ATP binding"/>
    <property type="evidence" value="ECO:0007669"/>
    <property type="project" value="UniProtKB-KW"/>
</dbReference>
<evidence type="ECO:0000259" key="9">
    <source>
        <dbReference type="PROSITE" id="PS50109"/>
    </source>
</evidence>
<name>A0A1I2UYG5_9SPHI</name>
<feature type="domain" description="PAC" evidence="11">
    <location>
        <begin position="271"/>
        <end position="322"/>
    </location>
</feature>
<dbReference type="PANTHER" id="PTHR24421:SF10">
    <property type="entry name" value="NITRATE_NITRITE SENSOR PROTEIN NARQ"/>
    <property type="match status" value="1"/>
</dbReference>
<keyword evidence="13" id="KW-1185">Reference proteome</keyword>